<dbReference type="EMBL" id="JBHMEY010000007">
    <property type="protein sequence ID" value="MFB9095524.1"/>
    <property type="molecule type" value="Genomic_DNA"/>
</dbReference>
<dbReference type="Proteomes" id="UP001589607">
    <property type="component" value="Unassembled WGS sequence"/>
</dbReference>
<accession>A0ABV5GJG3</accession>
<keyword evidence="2" id="KW-1185">Reference proteome</keyword>
<dbReference type="InterPro" id="IPR011050">
    <property type="entry name" value="Pectin_lyase_fold/virulence"/>
</dbReference>
<reference evidence="1 2" key="1">
    <citation type="submission" date="2024-09" db="EMBL/GenBank/DDBJ databases">
        <authorList>
            <person name="Sun Q."/>
            <person name="Mori K."/>
        </authorList>
    </citation>
    <scope>NUCLEOTIDE SEQUENCE [LARGE SCALE GENOMIC DNA]</scope>
    <source>
        <strain evidence="1 2">CECT 7955</strain>
    </source>
</reference>
<dbReference type="Gene3D" id="2.160.20.10">
    <property type="entry name" value="Single-stranded right-handed beta-helix, Pectin lyase-like"/>
    <property type="match status" value="1"/>
</dbReference>
<dbReference type="InterPro" id="IPR012334">
    <property type="entry name" value="Pectin_lyas_fold"/>
</dbReference>
<dbReference type="RefSeq" id="WP_236454082.1">
    <property type="nucleotide sequence ID" value="NZ_CBCSGE010000020.1"/>
</dbReference>
<evidence type="ECO:0000313" key="1">
    <source>
        <dbReference type="EMBL" id="MFB9095524.1"/>
    </source>
</evidence>
<name>A0ABV5GJG3_9FLAO</name>
<protein>
    <submittedName>
        <fullName evidence="1">Uncharacterized protein</fullName>
    </submittedName>
</protein>
<dbReference type="SUPFAM" id="SSF51126">
    <property type="entry name" value="Pectin lyase-like"/>
    <property type="match status" value="1"/>
</dbReference>
<proteinExistence type="predicted"/>
<sequence length="115" mass="12597">MTFLMTVVTFSIAQAQRSFYVSSTGNDGNNGIFPSSAWKTLNKVNSASLTAGDVFYVTSNARGKSGQDNAVRFDESMLLKNNKTAFLLNQESVDLNSFLYVKKNELSKIALLLAL</sequence>
<gene>
    <name evidence="1" type="ORF">ACFFVF_03265</name>
</gene>
<organism evidence="1 2">
    <name type="scientific">Flavobacterium jumunjinense</name>
    <dbReference type="NCBI Taxonomy" id="998845"/>
    <lineage>
        <taxon>Bacteria</taxon>
        <taxon>Pseudomonadati</taxon>
        <taxon>Bacteroidota</taxon>
        <taxon>Flavobacteriia</taxon>
        <taxon>Flavobacteriales</taxon>
        <taxon>Flavobacteriaceae</taxon>
        <taxon>Flavobacterium</taxon>
    </lineage>
</organism>
<evidence type="ECO:0000313" key="2">
    <source>
        <dbReference type="Proteomes" id="UP001589607"/>
    </source>
</evidence>
<comment type="caution">
    <text evidence="1">The sequence shown here is derived from an EMBL/GenBank/DDBJ whole genome shotgun (WGS) entry which is preliminary data.</text>
</comment>